<reference evidence="6" key="1">
    <citation type="submission" date="2018-05" db="EMBL/GenBank/DDBJ databases">
        <title>Azospirillum thermophila sp. nov., a novel isolated from hot spring.</title>
        <authorList>
            <person name="Zhao Z."/>
        </authorList>
    </citation>
    <scope>NUCLEOTIDE SEQUENCE [LARGE SCALE GENOMIC DNA]</scope>
    <source>
        <strain evidence="6">CFH 70021</strain>
        <plasmid evidence="6">unnamed2</plasmid>
    </source>
</reference>
<gene>
    <name evidence="5" type="ORF">DEW08_26370</name>
</gene>
<dbReference type="Proteomes" id="UP000245629">
    <property type="component" value="Plasmid unnamed2"/>
</dbReference>
<proteinExistence type="predicted"/>
<geneLocation type="plasmid" evidence="5 6">
    <name>unnamed2</name>
</geneLocation>
<name>A0A2S2CYP4_9PROT</name>
<organism evidence="5 6">
    <name type="scientific">Azospirillum thermophilum</name>
    <dbReference type="NCBI Taxonomy" id="2202148"/>
    <lineage>
        <taxon>Bacteria</taxon>
        <taxon>Pseudomonadati</taxon>
        <taxon>Pseudomonadota</taxon>
        <taxon>Alphaproteobacteria</taxon>
        <taxon>Rhodospirillales</taxon>
        <taxon>Azospirillaceae</taxon>
        <taxon>Azospirillum</taxon>
    </lineage>
</organism>
<evidence type="ECO:0000313" key="6">
    <source>
        <dbReference type="Proteomes" id="UP000245629"/>
    </source>
</evidence>
<dbReference type="GO" id="GO:0046872">
    <property type="term" value="F:metal ion binding"/>
    <property type="evidence" value="ECO:0007669"/>
    <property type="project" value="UniProtKB-KW"/>
</dbReference>
<evidence type="ECO:0000256" key="2">
    <source>
        <dbReference type="ARBA" id="ARBA00023004"/>
    </source>
</evidence>
<keyword evidence="2" id="KW-0408">Iron</keyword>
<dbReference type="KEGG" id="azz:DEW08_26370"/>
<evidence type="ECO:0000313" key="5">
    <source>
        <dbReference type="EMBL" id="AWK89545.1"/>
    </source>
</evidence>
<keyword evidence="6" id="KW-1185">Reference proteome</keyword>
<dbReference type="SUPFAM" id="SSF54862">
    <property type="entry name" value="4Fe-4S ferredoxins"/>
    <property type="match status" value="1"/>
</dbReference>
<evidence type="ECO:0000256" key="3">
    <source>
        <dbReference type="ARBA" id="ARBA00023014"/>
    </source>
</evidence>
<dbReference type="Pfam" id="PF12838">
    <property type="entry name" value="Fer4_7"/>
    <property type="match status" value="1"/>
</dbReference>
<dbReference type="InterPro" id="IPR017896">
    <property type="entry name" value="4Fe4S_Fe-S-bd"/>
</dbReference>
<evidence type="ECO:0000259" key="4">
    <source>
        <dbReference type="PROSITE" id="PS51379"/>
    </source>
</evidence>
<dbReference type="GO" id="GO:0051536">
    <property type="term" value="F:iron-sulfur cluster binding"/>
    <property type="evidence" value="ECO:0007669"/>
    <property type="project" value="UniProtKB-KW"/>
</dbReference>
<dbReference type="Gene3D" id="3.30.70.20">
    <property type="match status" value="1"/>
</dbReference>
<dbReference type="InterPro" id="IPR017900">
    <property type="entry name" value="4Fe4S_Fe_S_CS"/>
</dbReference>
<dbReference type="OrthoDB" id="9800445at2"/>
<dbReference type="PROSITE" id="PS51379">
    <property type="entry name" value="4FE4S_FER_2"/>
    <property type="match status" value="1"/>
</dbReference>
<accession>A0A2S2CYP4</accession>
<dbReference type="EMBL" id="CP029357">
    <property type="protein sequence ID" value="AWK89545.1"/>
    <property type="molecule type" value="Genomic_DNA"/>
</dbReference>
<dbReference type="RefSeq" id="WP_109332945.1">
    <property type="nucleotide sequence ID" value="NZ_CP029357.1"/>
</dbReference>
<keyword evidence="3" id="KW-0411">Iron-sulfur</keyword>
<protein>
    <recommendedName>
        <fullName evidence="4">4Fe-4S ferredoxin-type domain-containing protein</fullName>
    </recommendedName>
</protein>
<sequence>MARPLPSSVSRASLLRGRLFARVESEPPDAADAPKIAAFAGTCLSARGVECRICGDHCEPRAIRFRLLGRGRSVPTLDAAACDGCGACVAPCPVGAIALTPVPEETAACA</sequence>
<feature type="domain" description="4Fe-4S ferredoxin-type" evidence="4">
    <location>
        <begin position="73"/>
        <end position="102"/>
    </location>
</feature>
<keyword evidence="1" id="KW-0479">Metal-binding</keyword>
<dbReference type="PROSITE" id="PS00198">
    <property type="entry name" value="4FE4S_FER_1"/>
    <property type="match status" value="1"/>
</dbReference>
<dbReference type="AlphaFoldDB" id="A0A2S2CYP4"/>
<keyword evidence="5" id="KW-0614">Plasmid</keyword>
<evidence type="ECO:0000256" key="1">
    <source>
        <dbReference type="ARBA" id="ARBA00022723"/>
    </source>
</evidence>